<keyword evidence="1" id="KW-1133">Transmembrane helix</keyword>
<feature type="transmembrane region" description="Helical" evidence="1">
    <location>
        <begin position="31"/>
        <end position="52"/>
    </location>
</feature>
<organism evidence="2 3">
    <name type="scientific">Marinicrinis lubricantis</name>
    <dbReference type="NCBI Taxonomy" id="2086470"/>
    <lineage>
        <taxon>Bacteria</taxon>
        <taxon>Bacillati</taxon>
        <taxon>Bacillota</taxon>
        <taxon>Bacilli</taxon>
        <taxon>Bacillales</taxon>
        <taxon>Paenibacillaceae</taxon>
    </lineage>
</organism>
<accession>A0ABW1ISS6</accession>
<proteinExistence type="predicted"/>
<evidence type="ECO:0000313" key="3">
    <source>
        <dbReference type="Proteomes" id="UP001596250"/>
    </source>
</evidence>
<keyword evidence="1" id="KW-0472">Membrane</keyword>
<comment type="caution">
    <text evidence="2">The sequence shown here is derived from an EMBL/GenBank/DDBJ whole genome shotgun (WGS) entry which is preliminary data.</text>
</comment>
<feature type="transmembrane region" description="Helical" evidence="1">
    <location>
        <begin position="64"/>
        <end position="88"/>
    </location>
</feature>
<gene>
    <name evidence="2" type="ORF">ACFPXP_17275</name>
</gene>
<evidence type="ECO:0000313" key="2">
    <source>
        <dbReference type="EMBL" id="MFC5988155.1"/>
    </source>
</evidence>
<feature type="transmembrane region" description="Helical" evidence="1">
    <location>
        <begin position="222"/>
        <end position="241"/>
    </location>
</feature>
<feature type="transmembrane region" description="Helical" evidence="1">
    <location>
        <begin position="158"/>
        <end position="182"/>
    </location>
</feature>
<keyword evidence="1" id="KW-0812">Transmembrane</keyword>
<name>A0ABW1ISS6_9BACL</name>
<dbReference type="EMBL" id="JBHSQV010000177">
    <property type="protein sequence ID" value="MFC5988155.1"/>
    <property type="molecule type" value="Genomic_DNA"/>
</dbReference>
<feature type="transmembrane region" description="Helical" evidence="1">
    <location>
        <begin position="127"/>
        <end position="146"/>
    </location>
</feature>
<keyword evidence="3" id="KW-1185">Reference proteome</keyword>
<sequence>MPNYLPYLILVLISLTLLAIMMLYKRQFGLVILFLSYSGMVYVAEFLVMVLWNSYEYYPEVLHIPYYDNIAGAIVSNLLIIPSLGTLVAMYRLRWAWMIVIAACLAGMEWIFTELEIYEPHWWKKMYTWMALSFFFFLARFWLSGLQRDLGFFRYMSLWMQAWGVVGTVMYVMSVLGLRYYQIGYFEDMYRDDIFTSAMMGVLKAGVFSTFITCFKKVRWRLLAPVLVFALDIPLYCMGWLMVNIPFWIYTMIYLVLASLLLGWTSYAHRYLSRLVD</sequence>
<feature type="transmembrane region" description="Helical" evidence="1">
    <location>
        <begin position="6"/>
        <end position="24"/>
    </location>
</feature>
<feature type="transmembrane region" description="Helical" evidence="1">
    <location>
        <begin position="194"/>
        <end position="215"/>
    </location>
</feature>
<feature type="transmembrane region" description="Helical" evidence="1">
    <location>
        <begin position="247"/>
        <end position="267"/>
    </location>
</feature>
<dbReference type="RefSeq" id="WP_379895601.1">
    <property type="nucleotide sequence ID" value="NZ_CBCSCT010000020.1"/>
</dbReference>
<feature type="transmembrane region" description="Helical" evidence="1">
    <location>
        <begin position="95"/>
        <end position="112"/>
    </location>
</feature>
<protein>
    <submittedName>
        <fullName evidence="2">Uncharacterized protein</fullName>
    </submittedName>
</protein>
<reference evidence="3" key="1">
    <citation type="journal article" date="2019" name="Int. J. Syst. Evol. Microbiol.">
        <title>The Global Catalogue of Microorganisms (GCM) 10K type strain sequencing project: providing services to taxonomists for standard genome sequencing and annotation.</title>
        <authorList>
            <consortium name="The Broad Institute Genomics Platform"/>
            <consortium name="The Broad Institute Genome Sequencing Center for Infectious Disease"/>
            <person name="Wu L."/>
            <person name="Ma J."/>
        </authorList>
    </citation>
    <scope>NUCLEOTIDE SEQUENCE [LARGE SCALE GENOMIC DNA]</scope>
    <source>
        <strain evidence="3">CCM 8749</strain>
    </source>
</reference>
<dbReference type="Proteomes" id="UP001596250">
    <property type="component" value="Unassembled WGS sequence"/>
</dbReference>
<evidence type="ECO:0000256" key="1">
    <source>
        <dbReference type="SAM" id="Phobius"/>
    </source>
</evidence>